<organism evidence="2 5">
    <name type="scientific">Bifidobacterium ramosum</name>
    <dbReference type="NCBI Taxonomy" id="1798158"/>
    <lineage>
        <taxon>Bacteria</taxon>
        <taxon>Bacillati</taxon>
        <taxon>Actinomycetota</taxon>
        <taxon>Actinomycetes</taxon>
        <taxon>Bifidobacteriales</taxon>
        <taxon>Bifidobacteriaceae</taxon>
        <taxon>Bifidobacterium</taxon>
    </lineage>
</organism>
<name>A0A6L4WZ67_9BIFI</name>
<proteinExistence type="predicted"/>
<keyword evidence="5" id="KW-1185">Reference proteome</keyword>
<protein>
    <submittedName>
        <fullName evidence="2">Uncharacterized protein</fullName>
    </submittedName>
</protein>
<keyword evidence="1" id="KW-0732">Signal</keyword>
<evidence type="ECO:0000313" key="4">
    <source>
        <dbReference type="Proteomes" id="UP000469943"/>
    </source>
</evidence>
<accession>A0A6L4WZ67</accession>
<dbReference type="EMBL" id="WHZX01000006">
    <property type="protein sequence ID" value="NEG72142.1"/>
    <property type="molecule type" value="Genomic_DNA"/>
</dbReference>
<dbReference type="EMBL" id="WBSM01000008">
    <property type="protein sequence ID" value="KAB8287422.1"/>
    <property type="molecule type" value="Genomic_DNA"/>
</dbReference>
<comment type="caution">
    <text evidence="2">The sequence shown here is derived from an EMBL/GenBank/DDBJ whole genome shotgun (WGS) entry which is preliminary data.</text>
</comment>
<dbReference type="Proteomes" id="UP000469943">
    <property type="component" value="Unassembled WGS sequence"/>
</dbReference>
<reference evidence="3 4" key="1">
    <citation type="submission" date="2019-10" db="EMBL/GenBank/DDBJ databases">
        <title>Bifidobacterium from non-human primates.</title>
        <authorList>
            <person name="Modesto M."/>
        </authorList>
    </citation>
    <scope>NUCLEOTIDE SEQUENCE [LARGE SCALE GENOMIC DNA]</scope>
    <source>
        <strain evidence="3 4">TREM</strain>
    </source>
</reference>
<dbReference type="Proteomes" id="UP000482084">
    <property type="component" value="Unassembled WGS sequence"/>
</dbReference>
<evidence type="ECO:0000313" key="2">
    <source>
        <dbReference type="EMBL" id="KAB8287422.1"/>
    </source>
</evidence>
<feature type="chain" id="PRO_5036182219" evidence="1">
    <location>
        <begin position="29"/>
        <end position="155"/>
    </location>
</feature>
<dbReference type="RefSeq" id="WP_152358537.1">
    <property type="nucleotide sequence ID" value="NZ_WBSM01000008.1"/>
</dbReference>
<gene>
    <name evidence="2" type="ORF">DSM100688_1509</name>
    <name evidence="3" type="ORF">GFD24_08010</name>
</gene>
<evidence type="ECO:0000313" key="3">
    <source>
        <dbReference type="EMBL" id="NEG72142.1"/>
    </source>
</evidence>
<reference evidence="2 5" key="2">
    <citation type="submission" date="2019-10" db="EMBL/GenBank/DDBJ databases">
        <title>Characterization of the phylogenetic diversity of two novel species belonging to the genus Bifidobacterium: Bifidobacterium cebidarum sp. nov. and Bifidobacterium leontopitheci sp. nov.</title>
        <authorList>
            <person name="Lugli G.A."/>
            <person name="Duranti S."/>
            <person name="Milani C."/>
            <person name="Turroni F."/>
            <person name="Ventura M."/>
        </authorList>
    </citation>
    <scope>NUCLEOTIDE SEQUENCE [LARGE SCALE GENOMIC DNA]</scope>
    <source>
        <strain evidence="2 5">DSM 100688</strain>
    </source>
</reference>
<evidence type="ECO:0000256" key="1">
    <source>
        <dbReference type="SAM" id="SignalP"/>
    </source>
</evidence>
<dbReference type="OrthoDB" id="2086394at2"/>
<sequence>MNKTVKTFTMIILCIMFFYTSPIQPAFAHDNAGIGVSPTITEDYKNTRETGTPGKEWNIQTKGKYVYEGAGGTLALYTNYYFTGKTSYFTLTRNTGSNPIIVEAYTTGKKVLKRITIPANHMASMTINGMKTNEKLYLGFHNQNGYWYSFAGHIR</sequence>
<feature type="signal peptide" evidence="1">
    <location>
        <begin position="1"/>
        <end position="28"/>
    </location>
</feature>
<evidence type="ECO:0000313" key="5">
    <source>
        <dbReference type="Proteomes" id="UP000482084"/>
    </source>
</evidence>
<dbReference type="AlphaFoldDB" id="A0A6L4WZ67"/>